<dbReference type="OrthoDB" id="6630012at2"/>
<gene>
    <name evidence="1" type="ORF">CYR32_10285</name>
</gene>
<dbReference type="RefSeq" id="WP_101824309.1">
    <property type="nucleotide sequence ID" value="NZ_PJZH01000008.1"/>
</dbReference>
<accession>A0A2N5E413</accession>
<organism evidence="1 2">
    <name type="scientific">Chimaeribacter coloradensis</name>
    <dbReference type="NCBI Taxonomy" id="2060068"/>
    <lineage>
        <taxon>Bacteria</taxon>
        <taxon>Pseudomonadati</taxon>
        <taxon>Pseudomonadota</taxon>
        <taxon>Gammaproteobacteria</taxon>
        <taxon>Enterobacterales</taxon>
        <taxon>Yersiniaceae</taxon>
        <taxon>Chimaeribacter</taxon>
    </lineage>
</organism>
<protein>
    <submittedName>
        <fullName evidence="1">Uncharacterized protein</fullName>
    </submittedName>
</protein>
<keyword evidence="2" id="KW-1185">Reference proteome</keyword>
<dbReference type="InterPro" id="IPR019238">
    <property type="entry name" value="AbiEi_2"/>
</dbReference>
<dbReference type="Pfam" id="PF09952">
    <property type="entry name" value="AbiEi_2"/>
    <property type="match status" value="1"/>
</dbReference>
<dbReference type="EMBL" id="PJZH01000008">
    <property type="protein sequence ID" value="PLR35573.1"/>
    <property type="molecule type" value="Genomic_DNA"/>
</dbReference>
<evidence type="ECO:0000313" key="1">
    <source>
        <dbReference type="EMBL" id="PLR35573.1"/>
    </source>
</evidence>
<dbReference type="Proteomes" id="UP000234503">
    <property type="component" value="Unassembled WGS sequence"/>
</dbReference>
<sequence length="328" mass="35578">MKAEQLLSEAISHLPDGFTLNVTLNPLQTKAESRASLTGPDGEQVAFALVVKPIHRMASLGGMDSAAGTVPRLLICNRLTPALAAYCREKNINFIDSAGNMHIRVPGLYVAVEGKRERKPVVAGGRFPEGVMKLLFVVLSDPTALNATYRQLAERAGISLGMVSKAFDTLEGQRYYRHAKSGRRLMNTEELNALWIREYAGALKPRLDQLTLEAPSSWAALAPAEGEYLGGELAAARLSGGYLIPESGILYTPCPLLERRNALALKPARAGQLQLIARFWGSYTLTPQAEAMLCLADLLGNGDDRSRDVARIINGNTLNLNESALFGY</sequence>
<evidence type="ECO:0000313" key="2">
    <source>
        <dbReference type="Proteomes" id="UP000234503"/>
    </source>
</evidence>
<proteinExistence type="predicted"/>
<name>A0A2N5E413_9GAMM</name>
<comment type="caution">
    <text evidence="1">The sequence shown here is derived from an EMBL/GenBank/DDBJ whole genome shotgun (WGS) entry which is preliminary data.</text>
</comment>
<reference evidence="1 2" key="1">
    <citation type="submission" date="2017-12" db="EMBL/GenBank/DDBJ databases">
        <title>Characterization of six clinical isolates of Enterochimera gen. nov., a novel genus of the Yersiniaciae family and the three species Enterochimera arupensis sp. nov., Enterochimera coloradensis sp. nov, and Enterochimera californica sp. nov.</title>
        <authorList>
            <person name="Rossi A."/>
            <person name="Fisher M."/>
        </authorList>
    </citation>
    <scope>NUCLEOTIDE SEQUENCE [LARGE SCALE GENOMIC DNA]</scope>
    <source>
        <strain evidence="2">2016-Iso4</strain>
    </source>
</reference>
<dbReference type="AlphaFoldDB" id="A0A2N5E413"/>